<evidence type="ECO:0000313" key="1">
    <source>
        <dbReference type="EMBL" id="MBB2190567.1"/>
    </source>
</evidence>
<dbReference type="AlphaFoldDB" id="A0A7W4JTI9"/>
<dbReference type="EMBL" id="JABEQF010000007">
    <property type="protein sequence ID" value="MBB2190567.1"/>
    <property type="molecule type" value="Genomic_DNA"/>
</dbReference>
<name>A0A7W4JTI9_9PROT</name>
<sequence length="282" mass="29415">MIRSFTFLCAVMAGLSGLFLYSKKHQTTLLDQQISHIVADTQHIREQTAMMRAEWALLNQPDRLQTLSARFLPGVRPMAPTQFIQMASLADRLPAPGSKPLPVANPRATIGATLAAAAPSHAPAEAPARMAAAQAAPAISAALPPAAHAPVAEPVRVAAARPARPERPVMMAEAASPPVQEVASRAAPHSARPAAISPDLAHSIDHRAALTVARAQRPVLPPAAPATRMAAYHPPHPAPIAVAAWRPAAPPAPYQEARGYGMGSSLGFTRSGALPPPVPVSN</sequence>
<proteinExistence type="predicted"/>
<keyword evidence="2" id="KW-1185">Reference proteome</keyword>
<comment type="caution">
    <text evidence="1">The sequence shown here is derived from an EMBL/GenBank/DDBJ whole genome shotgun (WGS) entry which is preliminary data.</text>
</comment>
<organism evidence="1 2">
    <name type="scientific">Gluconacetobacter azotocaptans</name>
    <dbReference type="NCBI Taxonomy" id="142834"/>
    <lineage>
        <taxon>Bacteria</taxon>
        <taxon>Pseudomonadati</taxon>
        <taxon>Pseudomonadota</taxon>
        <taxon>Alphaproteobacteria</taxon>
        <taxon>Acetobacterales</taxon>
        <taxon>Acetobacteraceae</taxon>
        <taxon>Gluconacetobacter</taxon>
    </lineage>
</organism>
<evidence type="ECO:0000313" key="2">
    <source>
        <dbReference type="Proteomes" id="UP000555756"/>
    </source>
</evidence>
<accession>A0A7W4JTI9</accession>
<dbReference type="RefSeq" id="WP_183119705.1">
    <property type="nucleotide sequence ID" value="NZ_JABEQF010000007.1"/>
</dbReference>
<gene>
    <name evidence="1" type="ORF">HLH34_11440</name>
</gene>
<reference evidence="1 2" key="1">
    <citation type="submission" date="2020-04" db="EMBL/GenBank/DDBJ databases">
        <title>Description of novel Gluconacetobacter.</title>
        <authorList>
            <person name="Sombolestani A."/>
        </authorList>
    </citation>
    <scope>NUCLEOTIDE SEQUENCE [LARGE SCALE GENOMIC DNA]</scope>
    <source>
        <strain evidence="1 2">LMG 21311</strain>
    </source>
</reference>
<dbReference type="Proteomes" id="UP000555756">
    <property type="component" value="Unassembled WGS sequence"/>
</dbReference>
<protein>
    <submittedName>
        <fullName evidence="1">ABC transporter permease</fullName>
    </submittedName>
</protein>